<comment type="cofactor">
    <cofactor evidence="1">
        <name>Zn(2+)</name>
        <dbReference type="ChEBI" id="CHEBI:29105"/>
    </cofactor>
</comment>
<evidence type="ECO:0000256" key="8">
    <source>
        <dbReference type="ARBA" id="ARBA00022723"/>
    </source>
</evidence>
<name>A0A6A4H7T2_9AGAR</name>
<evidence type="ECO:0000256" key="9">
    <source>
        <dbReference type="ARBA" id="ARBA00022801"/>
    </source>
</evidence>
<dbReference type="Pfam" id="PF04389">
    <property type="entry name" value="Peptidase_M28"/>
    <property type="match status" value="1"/>
</dbReference>
<dbReference type="AlphaFoldDB" id="A0A6A4H7T2"/>
<dbReference type="PANTHER" id="PTHR12147:SF58">
    <property type="entry name" value="VACUOLAR MEMBRANE PROTEASE"/>
    <property type="match status" value="1"/>
</dbReference>
<evidence type="ECO:0000256" key="15">
    <source>
        <dbReference type="RuleBase" id="RU361240"/>
    </source>
</evidence>
<evidence type="ECO:0000256" key="4">
    <source>
        <dbReference type="ARBA" id="ARBA00010918"/>
    </source>
</evidence>
<keyword evidence="10 15" id="KW-0862">Zinc</keyword>
<evidence type="ECO:0000256" key="2">
    <source>
        <dbReference type="ARBA" id="ARBA00003273"/>
    </source>
</evidence>
<keyword evidence="6 15" id="KW-0645">Protease</keyword>
<feature type="domain" description="Peptidase M28" evidence="18">
    <location>
        <begin position="131"/>
        <end position="190"/>
    </location>
</feature>
<evidence type="ECO:0000256" key="16">
    <source>
        <dbReference type="SAM" id="MobiDB-lite"/>
    </source>
</evidence>
<keyword evidence="5" id="KW-0926">Vacuole</keyword>
<keyword evidence="11 17" id="KW-1133">Transmembrane helix</keyword>
<evidence type="ECO:0000256" key="1">
    <source>
        <dbReference type="ARBA" id="ARBA00001947"/>
    </source>
</evidence>
<evidence type="ECO:0000256" key="13">
    <source>
        <dbReference type="ARBA" id="ARBA00023136"/>
    </source>
</evidence>
<protein>
    <recommendedName>
        <fullName evidence="15">Peptide hydrolase</fullName>
        <ecNumber evidence="15">3.4.-.-</ecNumber>
    </recommendedName>
</protein>
<comment type="similarity">
    <text evidence="4 15">Belongs to the peptidase M28 family.</text>
</comment>
<keyword evidence="12" id="KW-0482">Metalloprotease</keyword>
<sequence>MTFIASLRLAFARTTGFLTVPVTTLLVTVYIAVTISTLVTDQIDPVPSPSTLHSRYGGLNVTEAYEDLHVIAARPHPYHSHANDVVRAYLLQRVRDIRSQSSHFIIDDDVTSNGTWANAASSIGTYFEGNNILVKVPGTDTTIPPLPAVLFSAHFDCVSTASGATDDGMGIVTLLQLIKYFACTSTSPNRPFQHQQRTLGSKTRPIPSLSTCMDRPLSTLKVPLAAGGLYYSVGTDIGALRSWKTVETPHANVISSEAFNLGLIRSATDYAVYTSAFAVPKPLDSTKFAPMRGLDFSFYRSRSKYHTKFDAIPYTEGGDKAVWAMMQPAWAAGVALANDDNESPSEERAVYFELFNVILILFPLTYLLTFNITSLVVGPIALILVAISESALARSRAAKRQQATFSPSIVRVPELEIESSASQILSPSTTVVNESSAQHEDIQVGESENRKNTRVSHTIWKHGRFWIALVLTIGAQVGLVAGFVNLNAFVAYGNLTAPLLSSFTLAILVPSFVLSPPHFATAKVKILSRAPTTTNCSCLDIFPHIAFAQLRGISYMPVVSASQRRLNWSLIQVPDDEVQPTDDDDETEANERTPLVGRKPLRALDPRSAHIRSFSSDHRFPYRYVSHSLIEPNIIAALPAIPFIGLAWIPWSGVWAVSAQGFKGGLFPFSEDAPLKVFFQQKVELSHSSSSSSNANAKVVTTLTGAAPFLQDMILPLIPSYLDSVAHGREVNCSSMNVDQRQSGLVKCSWETYNSGVVSNSVEGLSTIPVASTFDLQPALTERNHSSWNWTSTTNPWLQAYAKPMTFNGTTLRDGARFFITGNNSRACRVYFDHPVEKFRVRTVDAMTDLVEGAEEDGSDVGWDAQRGFKSDSYDIVRLWSREWGKSFIVDVQWSKSSSSSSSSAVNTPTNQTRSKSGRIACEWVEYESGMVGMGLSTSPVPSPSGKRLLSGGQIPAFEEVLAYIPKWAAVTKLTDGLVEVEERFGL</sequence>
<feature type="transmembrane region" description="Helical" evidence="17">
    <location>
        <begin position="375"/>
        <end position="393"/>
    </location>
</feature>
<evidence type="ECO:0000313" key="20">
    <source>
        <dbReference type="EMBL" id="KAE9393394.1"/>
    </source>
</evidence>
<feature type="region of interest" description="Disordered" evidence="16">
    <location>
        <begin position="428"/>
        <end position="449"/>
    </location>
</feature>
<reference evidence="20" key="1">
    <citation type="journal article" date="2019" name="Environ. Microbiol.">
        <title>Fungal ecological strategies reflected in gene transcription - a case study of two litter decomposers.</title>
        <authorList>
            <person name="Barbi F."/>
            <person name="Kohler A."/>
            <person name="Barry K."/>
            <person name="Baskaran P."/>
            <person name="Daum C."/>
            <person name="Fauchery L."/>
            <person name="Ihrmark K."/>
            <person name="Kuo A."/>
            <person name="LaButti K."/>
            <person name="Lipzen A."/>
            <person name="Morin E."/>
            <person name="Grigoriev I.V."/>
            <person name="Henrissat B."/>
            <person name="Lindahl B."/>
            <person name="Martin F."/>
        </authorList>
    </citation>
    <scope>NUCLEOTIDE SEQUENCE</scope>
    <source>
        <strain evidence="20">JB14</strain>
    </source>
</reference>
<dbReference type="Proteomes" id="UP000799118">
    <property type="component" value="Unassembled WGS sequence"/>
</dbReference>
<evidence type="ECO:0000256" key="10">
    <source>
        <dbReference type="ARBA" id="ARBA00022833"/>
    </source>
</evidence>
<dbReference type="GO" id="GO:0006508">
    <property type="term" value="P:proteolysis"/>
    <property type="evidence" value="ECO:0007669"/>
    <property type="project" value="UniProtKB-KW"/>
</dbReference>
<comment type="function">
    <text evidence="2">May be involved in vacuolar sorting and osmoregulation.</text>
</comment>
<keyword evidence="7 17" id="KW-0812">Transmembrane</keyword>
<keyword evidence="9 15" id="KW-0378">Hydrolase</keyword>
<dbReference type="EMBL" id="ML769573">
    <property type="protein sequence ID" value="KAE9393394.1"/>
    <property type="molecule type" value="Genomic_DNA"/>
</dbReference>
<dbReference type="GO" id="GO:0005774">
    <property type="term" value="C:vacuolar membrane"/>
    <property type="evidence" value="ECO:0007669"/>
    <property type="project" value="UniProtKB-SubCell"/>
</dbReference>
<keyword evidence="13 17" id="KW-0472">Membrane</keyword>
<dbReference type="PANTHER" id="PTHR12147">
    <property type="entry name" value="METALLOPEPTIDASE M28 FAMILY MEMBER"/>
    <property type="match status" value="1"/>
</dbReference>
<dbReference type="OrthoDB" id="76293at2759"/>
<evidence type="ECO:0000256" key="11">
    <source>
        <dbReference type="ARBA" id="ARBA00022989"/>
    </source>
</evidence>
<evidence type="ECO:0000256" key="14">
    <source>
        <dbReference type="ARBA" id="ARBA00023180"/>
    </source>
</evidence>
<evidence type="ECO:0000256" key="12">
    <source>
        <dbReference type="ARBA" id="ARBA00023049"/>
    </source>
</evidence>
<dbReference type="GO" id="GO:0008235">
    <property type="term" value="F:metalloexopeptidase activity"/>
    <property type="evidence" value="ECO:0007669"/>
    <property type="project" value="InterPro"/>
</dbReference>
<dbReference type="InterPro" id="IPR007484">
    <property type="entry name" value="Peptidase_M28"/>
</dbReference>
<evidence type="ECO:0000259" key="18">
    <source>
        <dbReference type="Pfam" id="PF04389"/>
    </source>
</evidence>
<evidence type="ECO:0000256" key="3">
    <source>
        <dbReference type="ARBA" id="ARBA00004128"/>
    </source>
</evidence>
<feature type="transmembrane region" description="Helical" evidence="17">
    <location>
        <begin position="465"/>
        <end position="489"/>
    </location>
</feature>
<feature type="transmembrane region" description="Helical" evidence="17">
    <location>
        <begin position="495"/>
        <end position="515"/>
    </location>
</feature>
<comment type="subcellular location">
    <subcellularLocation>
        <location evidence="3">Vacuole membrane</location>
        <topology evidence="3">Multi-pass membrane protein</topology>
    </subcellularLocation>
</comment>
<gene>
    <name evidence="20" type="ORF">BT96DRAFT_999504</name>
</gene>
<keyword evidence="21" id="KW-1185">Reference proteome</keyword>
<keyword evidence="8 15" id="KW-0479">Metal-binding</keyword>
<evidence type="ECO:0000259" key="19">
    <source>
        <dbReference type="Pfam" id="PF22250"/>
    </source>
</evidence>
<evidence type="ECO:0000256" key="6">
    <source>
        <dbReference type="ARBA" id="ARBA00022670"/>
    </source>
</evidence>
<accession>A0A6A4H7T2</accession>
<feature type="domain" description="Vacuolar membrane protease C-terminal" evidence="19">
    <location>
        <begin position="816"/>
        <end position="981"/>
    </location>
</feature>
<evidence type="ECO:0000256" key="7">
    <source>
        <dbReference type="ARBA" id="ARBA00022692"/>
    </source>
</evidence>
<dbReference type="GO" id="GO:0046872">
    <property type="term" value="F:metal ion binding"/>
    <property type="evidence" value="ECO:0007669"/>
    <property type="project" value="UniProtKB-KW"/>
</dbReference>
<evidence type="ECO:0000256" key="17">
    <source>
        <dbReference type="SAM" id="Phobius"/>
    </source>
</evidence>
<dbReference type="Gene3D" id="3.40.630.10">
    <property type="entry name" value="Zn peptidases"/>
    <property type="match status" value="1"/>
</dbReference>
<dbReference type="SUPFAM" id="SSF53187">
    <property type="entry name" value="Zn-dependent exopeptidases"/>
    <property type="match status" value="1"/>
</dbReference>
<dbReference type="InterPro" id="IPR045175">
    <property type="entry name" value="M28_fam"/>
</dbReference>
<organism evidence="20 21">
    <name type="scientific">Gymnopus androsaceus JB14</name>
    <dbReference type="NCBI Taxonomy" id="1447944"/>
    <lineage>
        <taxon>Eukaryota</taxon>
        <taxon>Fungi</taxon>
        <taxon>Dikarya</taxon>
        <taxon>Basidiomycota</taxon>
        <taxon>Agaricomycotina</taxon>
        <taxon>Agaricomycetes</taxon>
        <taxon>Agaricomycetidae</taxon>
        <taxon>Agaricales</taxon>
        <taxon>Marasmiineae</taxon>
        <taxon>Omphalotaceae</taxon>
        <taxon>Gymnopus</taxon>
    </lineage>
</organism>
<keyword evidence="14" id="KW-0325">Glycoprotein</keyword>
<dbReference type="InterPro" id="IPR053975">
    <property type="entry name" value="PFF1_C"/>
</dbReference>
<feature type="compositionally biased region" description="Basic and acidic residues" evidence="16">
    <location>
        <begin position="437"/>
        <end position="449"/>
    </location>
</feature>
<evidence type="ECO:0000256" key="5">
    <source>
        <dbReference type="ARBA" id="ARBA00022554"/>
    </source>
</evidence>
<dbReference type="Pfam" id="PF22250">
    <property type="entry name" value="PFF1_C"/>
    <property type="match status" value="1"/>
</dbReference>
<evidence type="ECO:0000313" key="21">
    <source>
        <dbReference type="Proteomes" id="UP000799118"/>
    </source>
</evidence>
<proteinExistence type="inferred from homology"/>
<feature type="transmembrane region" description="Helical" evidence="17">
    <location>
        <begin position="20"/>
        <end position="39"/>
    </location>
</feature>
<dbReference type="EC" id="3.4.-.-" evidence="15"/>